<dbReference type="InterPro" id="IPR003035">
    <property type="entry name" value="RWP-RK_dom"/>
</dbReference>
<evidence type="ECO:0000256" key="1">
    <source>
        <dbReference type="ARBA" id="ARBA00023015"/>
    </source>
</evidence>
<dbReference type="InterPro" id="IPR053793">
    <property type="entry name" value="PB1-like"/>
</dbReference>
<dbReference type="PROSITE" id="PS51519">
    <property type="entry name" value="RWP_RK"/>
    <property type="match status" value="1"/>
</dbReference>
<evidence type="ECO:0000313" key="8">
    <source>
        <dbReference type="Proteomes" id="UP001161247"/>
    </source>
</evidence>
<dbReference type="PROSITE" id="PS51745">
    <property type="entry name" value="PB1"/>
    <property type="match status" value="1"/>
</dbReference>
<dbReference type="PANTHER" id="PTHR32002">
    <property type="entry name" value="PROTEIN NLP8"/>
    <property type="match status" value="1"/>
</dbReference>
<evidence type="ECO:0000256" key="2">
    <source>
        <dbReference type="ARBA" id="ARBA00023125"/>
    </source>
</evidence>
<dbReference type="Pfam" id="PF00564">
    <property type="entry name" value="PB1"/>
    <property type="match status" value="1"/>
</dbReference>
<dbReference type="PANTHER" id="PTHR32002:SF62">
    <property type="entry name" value="PROTEIN NLP6-LIKE ISOFORM X1"/>
    <property type="match status" value="1"/>
</dbReference>
<dbReference type="InterPro" id="IPR045012">
    <property type="entry name" value="NLP"/>
</dbReference>
<evidence type="ECO:0000259" key="5">
    <source>
        <dbReference type="PROSITE" id="PS51519"/>
    </source>
</evidence>
<dbReference type="EMBL" id="OX459119">
    <property type="protein sequence ID" value="CAI9094357.1"/>
    <property type="molecule type" value="Genomic_DNA"/>
</dbReference>
<feature type="domain" description="PB1" evidence="6">
    <location>
        <begin position="635"/>
        <end position="716"/>
    </location>
</feature>
<dbReference type="SUPFAM" id="SSF54277">
    <property type="entry name" value="CAD &amp; PB1 domains"/>
    <property type="match status" value="1"/>
</dbReference>
<dbReference type="GO" id="GO:0003700">
    <property type="term" value="F:DNA-binding transcription factor activity"/>
    <property type="evidence" value="ECO:0007669"/>
    <property type="project" value="InterPro"/>
</dbReference>
<dbReference type="Proteomes" id="UP001161247">
    <property type="component" value="Chromosome 2"/>
</dbReference>
<dbReference type="InterPro" id="IPR055081">
    <property type="entry name" value="NLP1-9_GAF"/>
</dbReference>
<accession>A0AAV1CG04</accession>
<feature type="domain" description="RWP-RK" evidence="5">
    <location>
        <begin position="521"/>
        <end position="610"/>
    </location>
</feature>
<gene>
    <name evidence="7" type="ORF">OLC1_LOCUS5541</name>
</gene>
<organism evidence="7 8">
    <name type="scientific">Oldenlandia corymbosa var. corymbosa</name>
    <dbReference type="NCBI Taxonomy" id="529605"/>
    <lineage>
        <taxon>Eukaryota</taxon>
        <taxon>Viridiplantae</taxon>
        <taxon>Streptophyta</taxon>
        <taxon>Embryophyta</taxon>
        <taxon>Tracheophyta</taxon>
        <taxon>Spermatophyta</taxon>
        <taxon>Magnoliopsida</taxon>
        <taxon>eudicotyledons</taxon>
        <taxon>Gunneridae</taxon>
        <taxon>Pentapetalae</taxon>
        <taxon>asterids</taxon>
        <taxon>lamiids</taxon>
        <taxon>Gentianales</taxon>
        <taxon>Rubiaceae</taxon>
        <taxon>Rubioideae</taxon>
        <taxon>Spermacoceae</taxon>
        <taxon>Hedyotis-Oldenlandia complex</taxon>
        <taxon>Oldenlandia</taxon>
    </lineage>
</organism>
<keyword evidence="3" id="KW-0804">Transcription</keyword>
<dbReference type="CDD" id="cd05992">
    <property type="entry name" value="PB1"/>
    <property type="match status" value="1"/>
</dbReference>
<evidence type="ECO:0000259" key="6">
    <source>
        <dbReference type="PROSITE" id="PS51745"/>
    </source>
</evidence>
<keyword evidence="2" id="KW-0238">DNA-binding</keyword>
<dbReference type="Pfam" id="PF02042">
    <property type="entry name" value="RWP-RK"/>
    <property type="match status" value="1"/>
</dbReference>
<keyword evidence="1" id="KW-0805">Transcription regulation</keyword>
<reference evidence="7" key="1">
    <citation type="submission" date="2023-03" db="EMBL/GenBank/DDBJ databases">
        <authorList>
            <person name="Julca I."/>
        </authorList>
    </citation>
    <scope>NUCLEOTIDE SEQUENCE</scope>
</reference>
<name>A0AAV1CG04_OLDCO</name>
<proteinExistence type="predicted"/>
<evidence type="ECO:0000256" key="4">
    <source>
        <dbReference type="ARBA" id="ARBA00023242"/>
    </source>
</evidence>
<protein>
    <submittedName>
        <fullName evidence="7">OLC1v1030083C4</fullName>
    </submittedName>
</protein>
<keyword evidence="4" id="KW-0539">Nucleus</keyword>
<dbReference type="GO" id="GO:0003677">
    <property type="term" value="F:DNA binding"/>
    <property type="evidence" value="ECO:0007669"/>
    <property type="project" value="UniProtKB-KW"/>
</dbReference>
<evidence type="ECO:0000256" key="3">
    <source>
        <dbReference type="ARBA" id="ARBA00023163"/>
    </source>
</evidence>
<evidence type="ECO:0000313" key="7">
    <source>
        <dbReference type="EMBL" id="CAI9094357.1"/>
    </source>
</evidence>
<dbReference type="Pfam" id="PF22922">
    <property type="entry name" value="GAF_NLP"/>
    <property type="match status" value="1"/>
</dbReference>
<keyword evidence="8" id="KW-1185">Reference proteome</keyword>
<dbReference type="AlphaFoldDB" id="A0AAV1CG04"/>
<dbReference type="SMART" id="SM00666">
    <property type="entry name" value="PB1"/>
    <property type="match status" value="1"/>
</dbReference>
<dbReference type="Gene3D" id="3.10.20.90">
    <property type="entry name" value="Phosphatidylinositol 3-kinase Catalytic Subunit, Chain A, domain 1"/>
    <property type="match status" value="1"/>
</dbReference>
<dbReference type="InterPro" id="IPR000270">
    <property type="entry name" value="PB1_dom"/>
</dbReference>
<sequence>MRFRLKDDGWVRVENFSGSFFWFFFPKKKKMNSTLVYPGHPDLHEIYQGKYDEKCSNHDFVTYMPGSGNYHEFSRPQMKPGQLKAFWSEVSEQTPTNPDQTNIPERVSIQDRIKSLLASVEFSSDDILVQFWTPITTRNGDVMLSASEQPFGVGELYNGLCRYRYCCINQGNKTQDDAQLGPIGRVFRQGSPEYCPNIECYSAEEFPLRDYALYCGILQYWALPLFMTIRDVQQQKQQQCVGVLECVSFRTGVPFVNQFYMVLPAALKGLDIECPSSHFHKCKEIRRNVQQSTVDFYDVLWFVRKEHRLPLIQVWVPCMCSSSPNNESFVDECDDSSCSPSNVASRKATQLFCEFTCLDREMKYFGEFTELNYESEAYAVNDWKGLVGRAYSGQKSCFVRDVSKLCISDYPLLHLTRASGLAACFAVPLQLVHPKLQSLVLEVFLPPKWDGDGNVEALMKSILFSLSKKLSELNVDLGLEKLQEFEVKFSHKDDENFIYFDVCQSGSTLISPELPFSSSLELSTLEAGNDHPSTQNTQEISFEIIKQHFGRNLADAAHKLGVSRSTLKRKCRVFGITKWPSHKRYQALQHNQPCPILPTTDGDSEVIQESAEIGRCPNNYVREKEALSTDETRSNIVIKATCRDDIVKFPFCDTSGSEELRAALAKRFRLEIENFKVKYEDEDGWILISCDEDLRFRLDNLESLGQNSLNLLVLPVS</sequence>